<feature type="region of interest" description="Disordered" evidence="1">
    <location>
        <begin position="55"/>
        <end position="114"/>
    </location>
</feature>
<evidence type="ECO:0000313" key="3">
    <source>
        <dbReference type="EMBL" id="KAE8669509.1"/>
    </source>
</evidence>
<name>A0A6A2Y7W0_HIBSY</name>
<dbReference type="AlphaFoldDB" id="A0A6A2Y7W0"/>
<evidence type="ECO:0000256" key="1">
    <source>
        <dbReference type="SAM" id="MobiDB-lite"/>
    </source>
</evidence>
<sequence>MGCKFTILKGIHVSFALLTLGFVTIILWPWKNNFSTFLLAQQRFRHPSSDVLLNAPNISQSSRGHTEVNKPIFKKEAPMTRERHNPSSSTKSVTTFTSDVEDSDEEVLSAQNAG</sequence>
<protein>
    <submittedName>
        <fullName evidence="3">Uncharacterized protein</fullName>
    </submittedName>
</protein>
<dbReference type="EMBL" id="VEPZ02001525">
    <property type="protein sequence ID" value="KAE8669509.1"/>
    <property type="molecule type" value="Genomic_DNA"/>
</dbReference>
<keyword evidence="2" id="KW-0472">Membrane</keyword>
<accession>A0A6A2Y7W0</accession>
<keyword evidence="2" id="KW-1133">Transmembrane helix</keyword>
<comment type="caution">
    <text evidence="3">The sequence shown here is derived from an EMBL/GenBank/DDBJ whole genome shotgun (WGS) entry which is preliminary data.</text>
</comment>
<evidence type="ECO:0000256" key="2">
    <source>
        <dbReference type="SAM" id="Phobius"/>
    </source>
</evidence>
<feature type="compositionally biased region" description="Low complexity" evidence="1">
    <location>
        <begin position="87"/>
        <end position="98"/>
    </location>
</feature>
<feature type="compositionally biased region" description="Basic and acidic residues" evidence="1">
    <location>
        <begin position="64"/>
        <end position="85"/>
    </location>
</feature>
<feature type="transmembrane region" description="Helical" evidence="2">
    <location>
        <begin position="12"/>
        <end position="30"/>
    </location>
</feature>
<keyword evidence="2" id="KW-0812">Transmembrane</keyword>
<evidence type="ECO:0000313" key="4">
    <source>
        <dbReference type="Proteomes" id="UP000436088"/>
    </source>
</evidence>
<gene>
    <name evidence="3" type="ORF">F3Y22_tig00112231pilonHSYRG00116</name>
</gene>
<reference evidence="3" key="1">
    <citation type="submission" date="2019-09" db="EMBL/GenBank/DDBJ databases">
        <title>Draft genome information of white flower Hibiscus syriacus.</title>
        <authorList>
            <person name="Kim Y.-M."/>
        </authorList>
    </citation>
    <scope>NUCLEOTIDE SEQUENCE [LARGE SCALE GENOMIC DNA]</scope>
    <source>
        <strain evidence="3">YM2019G1</strain>
    </source>
</reference>
<proteinExistence type="predicted"/>
<organism evidence="3 4">
    <name type="scientific">Hibiscus syriacus</name>
    <name type="common">Rose of Sharon</name>
    <dbReference type="NCBI Taxonomy" id="106335"/>
    <lineage>
        <taxon>Eukaryota</taxon>
        <taxon>Viridiplantae</taxon>
        <taxon>Streptophyta</taxon>
        <taxon>Embryophyta</taxon>
        <taxon>Tracheophyta</taxon>
        <taxon>Spermatophyta</taxon>
        <taxon>Magnoliopsida</taxon>
        <taxon>eudicotyledons</taxon>
        <taxon>Gunneridae</taxon>
        <taxon>Pentapetalae</taxon>
        <taxon>rosids</taxon>
        <taxon>malvids</taxon>
        <taxon>Malvales</taxon>
        <taxon>Malvaceae</taxon>
        <taxon>Malvoideae</taxon>
        <taxon>Hibiscus</taxon>
    </lineage>
</organism>
<dbReference type="Proteomes" id="UP000436088">
    <property type="component" value="Unassembled WGS sequence"/>
</dbReference>
<keyword evidence="4" id="KW-1185">Reference proteome</keyword>